<evidence type="ECO:0000313" key="2">
    <source>
        <dbReference type="EMBL" id="MCI68929.1"/>
    </source>
</evidence>
<evidence type="ECO:0000313" key="3">
    <source>
        <dbReference type="Proteomes" id="UP000265520"/>
    </source>
</evidence>
<dbReference type="EMBL" id="LXQA010745803">
    <property type="protein sequence ID" value="MCI68929.1"/>
    <property type="molecule type" value="Genomic_DNA"/>
</dbReference>
<accession>A0A392U602</accession>
<organism evidence="2 3">
    <name type="scientific">Trifolium medium</name>
    <dbReference type="NCBI Taxonomy" id="97028"/>
    <lineage>
        <taxon>Eukaryota</taxon>
        <taxon>Viridiplantae</taxon>
        <taxon>Streptophyta</taxon>
        <taxon>Embryophyta</taxon>
        <taxon>Tracheophyta</taxon>
        <taxon>Spermatophyta</taxon>
        <taxon>Magnoliopsida</taxon>
        <taxon>eudicotyledons</taxon>
        <taxon>Gunneridae</taxon>
        <taxon>Pentapetalae</taxon>
        <taxon>rosids</taxon>
        <taxon>fabids</taxon>
        <taxon>Fabales</taxon>
        <taxon>Fabaceae</taxon>
        <taxon>Papilionoideae</taxon>
        <taxon>50 kb inversion clade</taxon>
        <taxon>NPAAA clade</taxon>
        <taxon>Hologalegina</taxon>
        <taxon>IRL clade</taxon>
        <taxon>Trifolieae</taxon>
        <taxon>Trifolium</taxon>
    </lineage>
</organism>
<comment type="caution">
    <text evidence="2">The sequence shown here is derived from an EMBL/GenBank/DDBJ whole genome shotgun (WGS) entry which is preliminary data.</text>
</comment>
<dbReference type="AlphaFoldDB" id="A0A392U602"/>
<sequence length="54" mass="5290">MDHPVGCGDRVSGNGDSPLLSDGQGSPSICSPADGLRRPAGSGGHEGSSPTPCR</sequence>
<dbReference type="Proteomes" id="UP000265520">
    <property type="component" value="Unassembled WGS sequence"/>
</dbReference>
<feature type="non-terminal residue" evidence="2">
    <location>
        <position position="54"/>
    </location>
</feature>
<evidence type="ECO:0000256" key="1">
    <source>
        <dbReference type="SAM" id="MobiDB-lite"/>
    </source>
</evidence>
<keyword evidence="3" id="KW-1185">Reference proteome</keyword>
<name>A0A392U602_9FABA</name>
<proteinExistence type="predicted"/>
<reference evidence="2 3" key="1">
    <citation type="journal article" date="2018" name="Front. Plant Sci.">
        <title>Red Clover (Trifolium pratense) and Zigzag Clover (T. medium) - A Picture of Genomic Similarities and Differences.</title>
        <authorList>
            <person name="Dluhosova J."/>
            <person name="Istvanek J."/>
            <person name="Nedelnik J."/>
            <person name="Repkova J."/>
        </authorList>
    </citation>
    <scope>NUCLEOTIDE SEQUENCE [LARGE SCALE GENOMIC DNA]</scope>
    <source>
        <strain evidence="3">cv. 10/8</strain>
        <tissue evidence="2">Leaf</tissue>
    </source>
</reference>
<protein>
    <submittedName>
        <fullName evidence="2">Uncharacterized protein</fullName>
    </submittedName>
</protein>
<feature type="region of interest" description="Disordered" evidence="1">
    <location>
        <begin position="1"/>
        <end position="54"/>
    </location>
</feature>